<proteinExistence type="predicted"/>
<dbReference type="AlphaFoldDB" id="A0ABD5IW66"/>
<comment type="caution">
    <text evidence="1">The sequence shown here is derived from an EMBL/GenBank/DDBJ whole genome shotgun (WGS) entry which is preliminary data.</text>
</comment>
<sequence length="40" mass="4179">MAYGLSLAGVGDRQLATGGAGRPTSHAMSPKKVIIIHYPR</sequence>
<organism evidence="1 2">
    <name type="scientific">Anoxybacteroides rupiense</name>
    <dbReference type="NCBI Taxonomy" id="311460"/>
    <lineage>
        <taxon>Bacteria</taxon>
        <taxon>Bacillati</taxon>
        <taxon>Bacillota</taxon>
        <taxon>Bacilli</taxon>
        <taxon>Bacillales</taxon>
        <taxon>Anoxybacillaceae</taxon>
        <taxon>Anoxybacteroides</taxon>
    </lineage>
</organism>
<evidence type="ECO:0000313" key="2">
    <source>
        <dbReference type="Proteomes" id="UP001339962"/>
    </source>
</evidence>
<evidence type="ECO:0000313" key="1">
    <source>
        <dbReference type="EMBL" id="MED5052575.1"/>
    </source>
</evidence>
<dbReference type="Proteomes" id="UP001339962">
    <property type="component" value="Unassembled WGS sequence"/>
</dbReference>
<protein>
    <submittedName>
        <fullName evidence="1">Uncharacterized protein</fullName>
    </submittedName>
</protein>
<reference evidence="1 2" key="1">
    <citation type="submission" date="2023-03" db="EMBL/GenBank/DDBJ databases">
        <title>Bacillus Genome Sequencing.</title>
        <authorList>
            <person name="Dunlap C."/>
        </authorList>
    </citation>
    <scope>NUCLEOTIDE SEQUENCE [LARGE SCALE GENOMIC DNA]</scope>
    <source>
        <strain evidence="1 2">NRS-38</strain>
    </source>
</reference>
<dbReference type="EMBL" id="JARTLI010000027">
    <property type="protein sequence ID" value="MED5052575.1"/>
    <property type="molecule type" value="Genomic_DNA"/>
</dbReference>
<accession>A0ABD5IW66</accession>
<dbReference type="RefSeq" id="WP_328218786.1">
    <property type="nucleotide sequence ID" value="NZ_JARTLI010000027.1"/>
</dbReference>
<name>A0ABD5IW66_9BACL</name>
<gene>
    <name evidence="1" type="ORF">P9850_12180</name>
</gene>